<dbReference type="EMBL" id="JAOTEN010000001">
    <property type="protein sequence ID" value="MCU7613056.1"/>
    <property type="molecule type" value="Genomic_DNA"/>
</dbReference>
<gene>
    <name evidence="3" type="ORF">N0B16_01255</name>
</gene>
<reference evidence="4" key="1">
    <citation type="submission" date="2023-07" db="EMBL/GenBank/DDBJ databases">
        <title>Chryseobacterium sp. GMJ5 Genome sequencing and assembly.</title>
        <authorList>
            <person name="Jung Y."/>
        </authorList>
    </citation>
    <scope>NUCLEOTIDE SEQUENCE [LARGE SCALE GENOMIC DNA]</scope>
    <source>
        <strain evidence="4">GMJ5</strain>
    </source>
</reference>
<feature type="region of interest" description="Disordered" evidence="1">
    <location>
        <begin position="344"/>
        <end position="364"/>
    </location>
</feature>
<feature type="region of interest" description="Disordered" evidence="1">
    <location>
        <begin position="297"/>
        <end position="319"/>
    </location>
</feature>
<organism evidence="3 4">
    <name type="scientific">Chryseobacterium gilvum</name>
    <dbReference type="NCBI Taxonomy" id="2976534"/>
    <lineage>
        <taxon>Bacteria</taxon>
        <taxon>Pseudomonadati</taxon>
        <taxon>Bacteroidota</taxon>
        <taxon>Flavobacteriia</taxon>
        <taxon>Flavobacteriales</taxon>
        <taxon>Weeksellaceae</taxon>
        <taxon>Chryseobacterium group</taxon>
        <taxon>Chryseobacterium</taxon>
    </lineage>
</organism>
<dbReference type="Gene3D" id="1.10.530.10">
    <property type="match status" value="1"/>
</dbReference>
<evidence type="ECO:0000259" key="2">
    <source>
        <dbReference type="Pfam" id="PF00182"/>
    </source>
</evidence>
<evidence type="ECO:0000313" key="4">
    <source>
        <dbReference type="Proteomes" id="UP001208114"/>
    </source>
</evidence>
<dbReference type="InterPro" id="IPR023346">
    <property type="entry name" value="Lysozyme-like_dom_sf"/>
</dbReference>
<keyword evidence="4" id="KW-1185">Reference proteome</keyword>
<comment type="caution">
    <text evidence="3">The sequence shown here is derived from an EMBL/GenBank/DDBJ whole genome shotgun (WGS) entry which is preliminary data.</text>
</comment>
<dbReference type="Pfam" id="PF00182">
    <property type="entry name" value="Glyco_hydro_19"/>
    <property type="match status" value="1"/>
</dbReference>
<feature type="region of interest" description="Disordered" evidence="1">
    <location>
        <begin position="222"/>
        <end position="279"/>
    </location>
</feature>
<feature type="compositionally biased region" description="Low complexity" evidence="1">
    <location>
        <begin position="237"/>
        <end position="256"/>
    </location>
</feature>
<sequence length="1061" mass="116738">MSTKKGVSKISGNPAPKVGEETLYTITDWYSATPQSERNPAAVTWELFKKRSNGSFTTTNIRKTGSGNFTFGEVAQKHTYRLEAYRYDPEGSGSSTIDITPQPTAVPVINKVELRYVDDSPGTTFSYTEKLRANAQCVHLTGEKLTFTLWEDDAAGDGHNANNLVIESKQATVGSNGQATVEFVLSRAMMQKAMQGESDPKQLEFYVTVEYYQNRKHASDNVNVQNPSAANHPAPQNTPANRPSAAPSSPQPAVNNVPPRAQGSPAASKPESKKEEKGIVDTVTDYLRELWDWAESKGTIKPEQKPANQPAGGKTVTTVNDSGAEDILDAYFAKKEYTKQTGEADGTHEYTFGGRKSGNQTGTAAQKETVANTILGKVQDVLKNNKKYTTKEAIIQSLTANEYGKDTADHKKVTFQTFKLGPEFKKVNSAPLEAKLYLVARTSGLNGKQATLIIKEKDGLIKGSAGAVLPILEITEAQMEQTSTSGEVPGTEKSQFIATIENGLAKVPIHLRPKSDDDLKKWKEKLSKGKEDGEYTYKFGGANNITDENSKKTVAETILRNAKAGNAANPKIADGKTAYVDDIIKALEIKNYQKDETVKFKLYKKEKELLFIQAKAQGEKQHDKEFLKSEGAYFIIGKNCFCNRDITLTEFESILRKLRESEGVANKTGVFYADNCPLTDKTNASFLAKLNEKFKEFEINTCIRKIHFLTQVYHETDKFQTTLEYANGVKYDPGHHDDAVNNGNTVAGDGEKYKGKGLMQLTWKNNYSKYKGYSGEDVVASPLRVAQELDLAVDSAGWFWTQGKVLSAGSTWTVPNTSYSQHDNSTGKQFPKTQITNGTVSYATINMNLLADKDYIDTISWLVNGGGNGRQERRDYLKEIKKIFNYPADCANAGGASGGNSSVTIHFVGDTAVESGISQRTRTILEEVGAASKNNDIYITSTARTPAEQARIMYGNIARTGAAEQKGIYANAGDQVIDVYTAGQNAHKTQAQIIQEMEAKINELGPSSVSKHLADPTVMNTFDVSIQRLTNPNDFKTEMQRRTELHKLLDENGAYHIEINQ</sequence>
<evidence type="ECO:0000313" key="3">
    <source>
        <dbReference type="EMBL" id="MCU7613056.1"/>
    </source>
</evidence>
<dbReference type="Proteomes" id="UP001208114">
    <property type="component" value="Unassembled WGS sequence"/>
</dbReference>
<protein>
    <recommendedName>
        <fullName evidence="2">Glycoside hydrolase family 19 catalytic domain-containing protein</fullName>
    </recommendedName>
</protein>
<evidence type="ECO:0000256" key="1">
    <source>
        <dbReference type="SAM" id="MobiDB-lite"/>
    </source>
</evidence>
<dbReference type="RefSeq" id="WP_262988906.1">
    <property type="nucleotide sequence ID" value="NZ_JAOTEN010000001.1"/>
</dbReference>
<proteinExistence type="predicted"/>
<feature type="compositionally biased region" description="Basic and acidic residues" evidence="1">
    <location>
        <begin position="270"/>
        <end position="279"/>
    </location>
</feature>
<accession>A0ABT2VT96</accession>
<dbReference type="InterPro" id="IPR000726">
    <property type="entry name" value="Glyco_hydro_19_cat"/>
</dbReference>
<name>A0ABT2VT96_9FLAO</name>
<feature type="domain" description="Glycoside hydrolase family 19 catalytic" evidence="2">
    <location>
        <begin position="707"/>
        <end position="832"/>
    </location>
</feature>
<dbReference type="SUPFAM" id="SSF53955">
    <property type="entry name" value="Lysozyme-like"/>
    <property type="match status" value="1"/>
</dbReference>